<dbReference type="GO" id="GO:0007417">
    <property type="term" value="P:central nervous system development"/>
    <property type="evidence" value="ECO:0000318"/>
    <property type="project" value="GO_Central"/>
</dbReference>
<feature type="compositionally biased region" description="Acidic residues" evidence="7">
    <location>
        <begin position="464"/>
        <end position="479"/>
    </location>
</feature>
<evidence type="ECO:0000259" key="8">
    <source>
        <dbReference type="PROSITE" id="PS50071"/>
    </source>
</evidence>
<dbReference type="Pfam" id="PF00046">
    <property type="entry name" value="Homeodomain"/>
    <property type="match status" value="1"/>
</dbReference>
<evidence type="ECO:0000256" key="7">
    <source>
        <dbReference type="SAM" id="MobiDB-lite"/>
    </source>
</evidence>
<keyword evidence="2 5" id="KW-0238">DNA-binding</keyword>
<reference evidence="9 10" key="1">
    <citation type="journal article" date="2002" name="Science">
        <title>The genome sequence of the malaria mosquito Anopheles gambiae.</title>
        <authorList>
            <person name="Holt R.A."/>
            <person name="Subramanian G.M."/>
            <person name="Halpern A."/>
            <person name="Sutton G.G."/>
            <person name="Charlab R."/>
            <person name="Nusskern D.R."/>
            <person name="Wincker P."/>
            <person name="Clark A.G."/>
            <person name="Ribeiro J.M."/>
            <person name="Wides R."/>
            <person name="Salzberg S.L."/>
            <person name="Loftus B."/>
            <person name="Yandell M."/>
            <person name="Majoros W.H."/>
            <person name="Rusch D.B."/>
            <person name="Lai Z."/>
            <person name="Kraft C.L."/>
            <person name="Abril J.F."/>
            <person name="Anthouard V."/>
            <person name="Arensburger P."/>
            <person name="Atkinson P.W."/>
            <person name="Baden H."/>
            <person name="de Berardinis V."/>
            <person name="Baldwin D."/>
            <person name="Benes V."/>
            <person name="Biedler J."/>
            <person name="Blass C."/>
            <person name="Bolanos R."/>
            <person name="Boscus D."/>
            <person name="Barnstead M."/>
            <person name="Cai S."/>
            <person name="Center A."/>
            <person name="Chaturverdi K."/>
            <person name="Christophides G.K."/>
            <person name="Chrystal M.A."/>
            <person name="Clamp M."/>
            <person name="Cravchik A."/>
            <person name="Curwen V."/>
            <person name="Dana A."/>
            <person name="Delcher A."/>
            <person name="Dew I."/>
            <person name="Evans C.A."/>
            <person name="Flanigan M."/>
            <person name="Grundschober-Freimoser A."/>
            <person name="Friedli L."/>
            <person name="Gu Z."/>
            <person name="Guan P."/>
            <person name="Guigo R."/>
            <person name="Hillenmeyer M.E."/>
            <person name="Hladun S.L."/>
            <person name="Hogan J.R."/>
            <person name="Hong Y.S."/>
            <person name="Hoover J."/>
            <person name="Jaillon O."/>
            <person name="Ke Z."/>
            <person name="Kodira C."/>
            <person name="Kokoza E."/>
            <person name="Koutsos A."/>
            <person name="Letunic I."/>
            <person name="Levitsky A."/>
            <person name="Liang Y."/>
            <person name="Lin J.J."/>
            <person name="Lobo N.F."/>
            <person name="Lopez J.R."/>
            <person name="Malek J.A."/>
            <person name="McIntosh T.C."/>
            <person name="Meister S."/>
            <person name="Miller J."/>
            <person name="Mobarry C."/>
            <person name="Mongin E."/>
            <person name="Murphy S.D."/>
            <person name="O'Brochta D.A."/>
            <person name="Pfannkoch C."/>
            <person name="Qi R."/>
            <person name="Regier M.A."/>
            <person name="Remington K."/>
            <person name="Shao H."/>
            <person name="Sharakhova M.V."/>
            <person name="Sitter C.D."/>
            <person name="Shetty J."/>
            <person name="Smith T.J."/>
            <person name="Strong R."/>
            <person name="Sun J."/>
            <person name="Thomasova D."/>
            <person name="Ton L.Q."/>
            <person name="Topalis P."/>
            <person name="Tu Z."/>
            <person name="Unger M.F."/>
            <person name="Walenz B."/>
            <person name="Wang A."/>
            <person name="Wang J."/>
            <person name="Wang M."/>
            <person name="Wang X."/>
            <person name="Woodford K.J."/>
            <person name="Wortman J.R."/>
            <person name="Wu M."/>
            <person name="Yao A."/>
            <person name="Zdobnov E.M."/>
            <person name="Zhang H."/>
            <person name="Zhao Q."/>
            <person name="Zhao S."/>
            <person name="Zhu S.C."/>
            <person name="Zhimulev I."/>
            <person name="Coluzzi M."/>
            <person name="della Torre A."/>
            <person name="Roth C.W."/>
            <person name="Louis C."/>
            <person name="Kalush F."/>
            <person name="Mural R.J."/>
            <person name="Myers E.W."/>
            <person name="Adams M.D."/>
            <person name="Smith H.O."/>
            <person name="Broder S."/>
            <person name="Gardner M.J."/>
            <person name="Fraser C.M."/>
            <person name="Birney E."/>
            <person name="Bork P."/>
            <person name="Brey P.T."/>
            <person name="Venter J.C."/>
            <person name="Weissenbach J."/>
            <person name="Kafatos F.C."/>
            <person name="Collins F.H."/>
            <person name="Hoffman S.L."/>
        </authorList>
    </citation>
    <scope>NUCLEOTIDE SEQUENCE [LARGE SCALE GENOMIC DNA]</scope>
    <source>
        <strain evidence="9 10">PEST</strain>
    </source>
</reference>
<reference evidence="9 10" key="2">
    <citation type="journal article" date="2004" name="Trends Parasitol.">
        <title>The Anopheles gambiae genome: an update.</title>
        <authorList>
            <person name="Mongin E."/>
            <person name="Louis C."/>
            <person name="Holt R.A."/>
            <person name="Birney E."/>
            <person name="Collins F.H."/>
        </authorList>
    </citation>
    <scope>NUCLEOTIDE SEQUENCE [LARGE SCALE GENOMIC DNA]</scope>
    <source>
        <strain evidence="9 10">PEST</strain>
    </source>
</reference>
<dbReference type="SUPFAM" id="SSF46689">
    <property type="entry name" value="Homeodomain-like"/>
    <property type="match status" value="1"/>
</dbReference>
<reference evidence="9" key="3">
    <citation type="submission" date="2021-01" db="UniProtKB">
        <authorList>
            <consortium name="EnsemblMetazoa"/>
        </authorList>
    </citation>
    <scope>IDENTIFICATION</scope>
    <source>
        <strain evidence="9">PEST</strain>
    </source>
</reference>
<feature type="region of interest" description="Disordered" evidence="7">
    <location>
        <begin position="455"/>
        <end position="479"/>
    </location>
</feature>
<sequence>MNHPAFGKPLVTSTITSTMASSVVNSTPSSMHPVDPVANNRVKNSFSIEHLLAKPDRSGTASTSSAGCYRGMDDRLASSYPIAHPAQLHNSMVYQTLMTRSASAVEFLDVNKNETSAVPFAADRPPSERAESSSPESSCNEDTMDNCSEIASEGSASGGLAAHDDRKKRPRTAFSAAQIKALETEFERGKYLSVAKRTALAKQLHLTETQIKIWFQNRRTKWKRKYTADVESLASHYYSQLGIGSFARPMVVGDRLWLFSQTPNGPTPVQSLLLNGPQPGAAGASHPALGMQHPAAIRPYPTLSGPIPMNAGPNFPPRPGMPPGAYLSSIPSAAAAGPGGFLHKIPSPSPQSRMAQPHGLRPLSSGELLEGAYYTAAGMPGPKFNPNELINGGLLATDGNSSGIADLERAFGNPSNMIESLATSNPTEASIAGGVRTGGKKGADLMNNNECAIKDGLASSEQDSSSEIDCEEIEDESMI</sequence>
<dbReference type="InterPro" id="IPR009057">
    <property type="entry name" value="Homeodomain-like_sf"/>
</dbReference>
<feature type="region of interest" description="Disordered" evidence="7">
    <location>
        <begin position="118"/>
        <end position="169"/>
    </location>
</feature>
<dbReference type="GO" id="GO:0000981">
    <property type="term" value="F:DNA-binding transcription factor activity, RNA polymerase II-specific"/>
    <property type="evidence" value="ECO:0000318"/>
    <property type="project" value="GO_Central"/>
</dbReference>
<dbReference type="Proteomes" id="UP000007062">
    <property type="component" value="Chromosome 2L"/>
</dbReference>
<organism evidence="9 10">
    <name type="scientific">Anopheles gambiae</name>
    <name type="common">African malaria mosquito</name>
    <dbReference type="NCBI Taxonomy" id="7165"/>
    <lineage>
        <taxon>Eukaryota</taxon>
        <taxon>Metazoa</taxon>
        <taxon>Ecdysozoa</taxon>
        <taxon>Arthropoda</taxon>
        <taxon>Hexapoda</taxon>
        <taxon>Insecta</taxon>
        <taxon>Pterygota</taxon>
        <taxon>Neoptera</taxon>
        <taxon>Endopterygota</taxon>
        <taxon>Diptera</taxon>
        <taxon>Nematocera</taxon>
        <taxon>Culicoidea</taxon>
        <taxon>Culicidae</taxon>
        <taxon>Anophelinae</taxon>
        <taxon>Anopheles</taxon>
    </lineage>
</organism>
<comment type="subcellular location">
    <subcellularLocation>
        <location evidence="1 5 6">Nucleus</location>
    </subcellularLocation>
</comment>
<dbReference type="Gene3D" id="1.10.10.60">
    <property type="entry name" value="Homeodomain-like"/>
    <property type="match status" value="1"/>
</dbReference>
<dbReference type="HOGENOM" id="CLU_060805_0_0_1"/>
<dbReference type="InterPro" id="IPR017970">
    <property type="entry name" value="Homeobox_CS"/>
</dbReference>
<dbReference type="PANTHER" id="PTHR24339:SF30">
    <property type="entry name" value="LATERAL MUSCLES SCARCER, ISOFORM B"/>
    <property type="match status" value="1"/>
</dbReference>
<proteinExistence type="predicted"/>
<dbReference type="InterPro" id="IPR050877">
    <property type="entry name" value="EMX-VAX-Noto_Homeobox_TFs"/>
</dbReference>
<feature type="DNA-binding region" description="Homeobox" evidence="5">
    <location>
        <begin position="167"/>
        <end position="226"/>
    </location>
</feature>
<dbReference type="PROSITE" id="PS50071">
    <property type="entry name" value="HOMEOBOX_2"/>
    <property type="match status" value="1"/>
</dbReference>
<dbReference type="EMBL" id="AAAB01008960">
    <property type="status" value="NOT_ANNOTATED_CDS"/>
    <property type="molecule type" value="Genomic_DNA"/>
</dbReference>
<evidence type="ECO:0000256" key="1">
    <source>
        <dbReference type="ARBA" id="ARBA00004123"/>
    </source>
</evidence>
<dbReference type="PRINTS" id="PR00024">
    <property type="entry name" value="HOMEOBOX"/>
</dbReference>
<keyword evidence="3 5" id="KW-0371">Homeobox</keyword>
<feature type="domain" description="Homeobox" evidence="8">
    <location>
        <begin position="165"/>
        <end position="225"/>
    </location>
</feature>
<dbReference type="FunFam" id="1.10.10.60:FF:000397">
    <property type="entry name" value="Blast:Homeobox protein Hmx"/>
    <property type="match status" value="1"/>
</dbReference>
<dbReference type="GO" id="GO:0030182">
    <property type="term" value="P:neuron differentiation"/>
    <property type="evidence" value="ECO:0000318"/>
    <property type="project" value="GO_Central"/>
</dbReference>
<dbReference type="VEuPathDB" id="VectorBase:AGAMI1_011670"/>
<name>A0A1S4GNX8_ANOGA</name>
<evidence type="ECO:0000256" key="5">
    <source>
        <dbReference type="PROSITE-ProRule" id="PRU00108"/>
    </source>
</evidence>
<dbReference type="SMART" id="SM00389">
    <property type="entry name" value="HOX"/>
    <property type="match status" value="1"/>
</dbReference>
<dbReference type="PROSITE" id="PS00027">
    <property type="entry name" value="HOMEOBOX_1"/>
    <property type="match status" value="1"/>
</dbReference>
<dbReference type="InterPro" id="IPR020479">
    <property type="entry name" value="HD_metazoa"/>
</dbReference>
<dbReference type="EnsemblMetazoa" id="AGAP005346-RA">
    <property type="protein sequence ID" value="AGAP005346-PA"/>
    <property type="gene ID" value="AGAP005346"/>
</dbReference>
<evidence type="ECO:0000256" key="6">
    <source>
        <dbReference type="RuleBase" id="RU000682"/>
    </source>
</evidence>
<keyword evidence="10" id="KW-1185">Reference proteome</keyword>
<evidence type="ECO:0000256" key="2">
    <source>
        <dbReference type="ARBA" id="ARBA00023125"/>
    </source>
</evidence>
<evidence type="ECO:0000313" key="10">
    <source>
        <dbReference type="Proteomes" id="UP000007062"/>
    </source>
</evidence>
<dbReference type="GO" id="GO:0000978">
    <property type="term" value="F:RNA polymerase II cis-regulatory region sequence-specific DNA binding"/>
    <property type="evidence" value="ECO:0000318"/>
    <property type="project" value="GO_Central"/>
</dbReference>
<feature type="compositionally biased region" description="Low complexity" evidence="7">
    <location>
        <begin position="148"/>
        <end position="161"/>
    </location>
</feature>
<evidence type="ECO:0000256" key="3">
    <source>
        <dbReference type="ARBA" id="ARBA00023155"/>
    </source>
</evidence>
<dbReference type="GO" id="GO:0006357">
    <property type="term" value="P:regulation of transcription by RNA polymerase II"/>
    <property type="evidence" value="ECO:0000318"/>
    <property type="project" value="GO_Central"/>
</dbReference>
<dbReference type="CDD" id="cd00086">
    <property type="entry name" value="homeodomain"/>
    <property type="match status" value="1"/>
</dbReference>
<evidence type="ECO:0000313" key="9">
    <source>
        <dbReference type="EnsemblMetazoa" id="AGAP005346-PA"/>
    </source>
</evidence>
<dbReference type="GO" id="GO:0007420">
    <property type="term" value="P:brain development"/>
    <property type="evidence" value="ECO:0000318"/>
    <property type="project" value="GO_Central"/>
</dbReference>
<dbReference type="GO" id="GO:0005634">
    <property type="term" value="C:nucleus"/>
    <property type="evidence" value="ECO:0000318"/>
    <property type="project" value="GO_Central"/>
</dbReference>
<dbReference type="InterPro" id="IPR001356">
    <property type="entry name" value="HD"/>
</dbReference>
<dbReference type="AlphaFoldDB" id="A0A1S4GNX8"/>
<dbReference type="PANTHER" id="PTHR24339">
    <property type="entry name" value="HOMEOBOX PROTEIN EMX-RELATED"/>
    <property type="match status" value="1"/>
</dbReference>
<evidence type="ECO:0000256" key="4">
    <source>
        <dbReference type="ARBA" id="ARBA00023242"/>
    </source>
</evidence>
<accession>A0A1S4GNX8</accession>
<protein>
    <submittedName>
        <fullName evidence="9">Homeobox domain-containing protein</fullName>
    </submittedName>
</protein>
<keyword evidence="4 5" id="KW-0539">Nucleus</keyword>